<protein>
    <submittedName>
        <fullName evidence="1">Aldolase</fullName>
    </submittedName>
</protein>
<keyword evidence="2" id="KW-1185">Reference proteome</keyword>
<proteinExistence type="predicted"/>
<accession>A0ABY8CXW3</accession>
<gene>
    <name evidence="1" type="ORF">PYH38_004389</name>
</gene>
<dbReference type="Proteomes" id="UP001235547">
    <property type="component" value="Chromosome 1"/>
</dbReference>
<sequence>MSVNRKEAIKPLLYLPTTEPFPEPEILGAIQAVVIDAVRDPELTHLTARATGKAAGCLLLARTKPAEVLTEDELGPLLGSRIDGIVLSGCRGPADVQKLDVMLKVAEAAGGIPAGRTALLAEYAITPASVLSPHSLAGVSSRLSALIFDASALAEACGCIFSPDVKDKEVPAAVIAGRAAVVLRASEAGIVAYDILPAAATEEASVGRCFATSLRNGFSAVVARSPRQITLLSRGTRYSAVR</sequence>
<dbReference type="Gene3D" id="3.20.20.60">
    <property type="entry name" value="Phosphoenolpyruvate-binding domains"/>
    <property type="match status" value="1"/>
</dbReference>
<dbReference type="RefSeq" id="WP_280732888.1">
    <property type="nucleotide sequence ID" value="NZ_CP120368.1"/>
</dbReference>
<dbReference type="InterPro" id="IPR040442">
    <property type="entry name" value="Pyrv_kinase-like_dom_sf"/>
</dbReference>
<name>A0ABY8CXW3_9HYPH</name>
<reference evidence="1 2" key="1">
    <citation type="submission" date="2023-03" db="EMBL/GenBank/DDBJ databases">
        <authorList>
            <person name="Kaur S."/>
            <person name="Espinosa-Saiz D."/>
            <person name="Velazquez E."/>
            <person name="Menendez E."/>
            <person name="diCenzo G.C."/>
        </authorList>
    </citation>
    <scope>NUCLEOTIDE SEQUENCE [LARGE SCALE GENOMIC DNA]</scope>
    <source>
        <strain evidence="1 2">LMG 27395</strain>
    </source>
</reference>
<evidence type="ECO:0000313" key="1">
    <source>
        <dbReference type="EMBL" id="WEX82150.1"/>
    </source>
</evidence>
<dbReference type="EMBL" id="CP120371">
    <property type="protein sequence ID" value="WEX82150.1"/>
    <property type="molecule type" value="Genomic_DNA"/>
</dbReference>
<dbReference type="SUPFAM" id="SSF51621">
    <property type="entry name" value="Phosphoenolpyruvate/pyruvate domain"/>
    <property type="match status" value="1"/>
</dbReference>
<dbReference type="InterPro" id="IPR015813">
    <property type="entry name" value="Pyrv/PenolPyrv_kinase-like_dom"/>
</dbReference>
<evidence type="ECO:0000313" key="2">
    <source>
        <dbReference type="Proteomes" id="UP001235547"/>
    </source>
</evidence>
<organism evidence="1 2">
    <name type="scientific">Sinorhizobium numidicum</name>
    <dbReference type="NCBI Taxonomy" id="680248"/>
    <lineage>
        <taxon>Bacteria</taxon>
        <taxon>Pseudomonadati</taxon>
        <taxon>Pseudomonadota</taxon>
        <taxon>Alphaproteobacteria</taxon>
        <taxon>Hyphomicrobiales</taxon>
        <taxon>Rhizobiaceae</taxon>
        <taxon>Sinorhizobium/Ensifer group</taxon>
        <taxon>Sinorhizobium</taxon>
    </lineage>
</organism>